<dbReference type="AlphaFoldDB" id="W1NIK2"/>
<name>W1NIK2_AMBTC</name>
<evidence type="ECO:0000256" key="3">
    <source>
        <dbReference type="PROSITE-ProRule" id="PRU00708"/>
    </source>
</evidence>
<dbReference type="InterPro" id="IPR002885">
    <property type="entry name" value="PPR_rpt"/>
</dbReference>
<evidence type="ECO:0000256" key="1">
    <source>
        <dbReference type="ARBA" id="ARBA00007626"/>
    </source>
</evidence>
<dbReference type="eggNOG" id="KOG4197">
    <property type="taxonomic scope" value="Eukaryota"/>
</dbReference>
<evidence type="ECO:0000313" key="4">
    <source>
        <dbReference type="EMBL" id="ERM95602.1"/>
    </source>
</evidence>
<dbReference type="Proteomes" id="UP000017836">
    <property type="component" value="Unassembled WGS sequence"/>
</dbReference>
<comment type="similarity">
    <text evidence="1">Belongs to the PPR family. P subfamily.</text>
</comment>
<evidence type="ECO:0008006" key="6">
    <source>
        <dbReference type="Google" id="ProtNLM"/>
    </source>
</evidence>
<dbReference type="Pfam" id="PF01535">
    <property type="entry name" value="PPR"/>
    <property type="match status" value="2"/>
</dbReference>
<organism evidence="4 5">
    <name type="scientific">Amborella trichopoda</name>
    <dbReference type="NCBI Taxonomy" id="13333"/>
    <lineage>
        <taxon>Eukaryota</taxon>
        <taxon>Viridiplantae</taxon>
        <taxon>Streptophyta</taxon>
        <taxon>Embryophyta</taxon>
        <taxon>Tracheophyta</taxon>
        <taxon>Spermatophyta</taxon>
        <taxon>Magnoliopsida</taxon>
        <taxon>Amborellales</taxon>
        <taxon>Amborellaceae</taxon>
        <taxon>Amborella</taxon>
    </lineage>
</organism>
<protein>
    <recommendedName>
        <fullName evidence="6">Pentacotripeptide-repeat region of PRORP domain-containing protein</fullName>
    </recommendedName>
</protein>
<dbReference type="Gene3D" id="1.25.40.10">
    <property type="entry name" value="Tetratricopeptide repeat domain"/>
    <property type="match status" value="1"/>
</dbReference>
<keyword evidence="2" id="KW-0677">Repeat</keyword>
<dbReference type="InterPro" id="IPR011990">
    <property type="entry name" value="TPR-like_helical_dom_sf"/>
</dbReference>
<dbReference type="InterPro" id="IPR050667">
    <property type="entry name" value="PPR-containing_protein"/>
</dbReference>
<proteinExistence type="inferred from homology"/>
<gene>
    <name evidence="4" type="ORF">AMTR_s00023p00136270</name>
</gene>
<dbReference type="NCBIfam" id="TIGR00756">
    <property type="entry name" value="PPR"/>
    <property type="match status" value="1"/>
</dbReference>
<sequence>MGFSPDEITYGLLIDGYNREGHNIQDTPKLYYKMKFNGPSIGHMAYSLMTGGLCRWGKVKEAEKILKVCRDKLLSPTKSIYNILIIGHCESGNIEKALYYYDEMIRDGLTPPSRTLRALAELANKDNTLLIVNEVFDSLANI</sequence>
<dbReference type="EMBL" id="KI397474">
    <property type="protein sequence ID" value="ERM95602.1"/>
    <property type="molecule type" value="Genomic_DNA"/>
</dbReference>
<dbReference type="PROSITE" id="PS51375">
    <property type="entry name" value="PPR"/>
    <property type="match status" value="2"/>
</dbReference>
<reference evidence="5" key="1">
    <citation type="journal article" date="2013" name="Science">
        <title>The Amborella genome and the evolution of flowering plants.</title>
        <authorList>
            <consortium name="Amborella Genome Project"/>
        </authorList>
    </citation>
    <scope>NUCLEOTIDE SEQUENCE [LARGE SCALE GENOMIC DNA]</scope>
</reference>
<dbReference type="HOGENOM" id="CLU_1818397_0_0_1"/>
<dbReference type="PANTHER" id="PTHR47939">
    <property type="entry name" value="MEMBRANE-ASSOCIATED SALT-INDUCIBLE PROTEIN-LIKE"/>
    <property type="match status" value="1"/>
</dbReference>
<evidence type="ECO:0000256" key="2">
    <source>
        <dbReference type="ARBA" id="ARBA00022737"/>
    </source>
</evidence>
<keyword evidence="5" id="KW-1185">Reference proteome</keyword>
<dbReference type="Gramene" id="ERM95602">
    <property type="protein sequence ID" value="ERM95602"/>
    <property type="gene ID" value="AMTR_s00023p00136270"/>
</dbReference>
<feature type="repeat" description="PPR" evidence="3">
    <location>
        <begin position="6"/>
        <end position="41"/>
    </location>
</feature>
<accession>W1NIK2</accession>
<dbReference type="PANTHER" id="PTHR47939:SF13">
    <property type="entry name" value="OS03G0201400 PROTEIN"/>
    <property type="match status" value="1"/>
</dbReference>
<feature type="repeat" description="PPR" evidence="3">
    <location>
        <begin position="77"/>
        <end position="111"/>
    </location>
</feature>
<evidence type="ECO:0000313" key="5">
    <source>
        <dbReference type="Proteomes" id="UP000017836"/>
    </source>
</evidence>